<evidence type="ECO:0000313" key="3">
    <source>
        <dbReference type="Proteomes" id="UP001175228"/>
    </source>
</evidence>
<protein>
    <submittedName>
        <fullName evidence="2">Uncharacterized protein</fullName>
    </submittedName>
</protein>
<keyword evidence="1" id="KW-0472">Membrane</keyword>
<feature type="transmembrane region" description="Helical" evidence="1">
    <location>
        <begin position="20"/>
        <end position="39"/>
    </location>
</feature>
<accession>A0AA39PSD8</accession>
<name>A0AA39PSD8_9AGAR</name>
<evidence type="ECO:0000256" key="1">
    <source>
        <dbReference type="SAM" id="Phobius"/>
    </source>
</evidence>
<dbReference type="EMBL" id="JAUEPU010000037">
    <property type="protein sequence ID" value="KAK0489663.1"/>
    <property type="molecule type" value="Genomic_DNA"/>
</dbReference>
<proteinExistence type="predicted"/>
<dbReference type="AlphaFoldDB" id="A0AA39PSD8"/>
<keyword evidence="1" id="KW-1133">Transmembrane helix</keyword>
<keyword evidence="3" id="KW-1185">Reference proteome</keyword>
<sequence>MLHLAKVSSLFSNRALLAPFVRYCLLVSLQNAVVVVLNVTRLWLRFPFCLPHAGTFGVDDVLSSEGRTMEAEDRAANQHLC</sequence>
<dbReference type="Proteomes" id="UP001175228">
    <property type="component" value="Unassembled WGS sequence"/>
</dbReference>
<evidence type="ECO:0000313" key="2">
    <source>
        <dbReference type="EMBL" id="KAK0489663.1"/>
    </source>
</evidence>
<gene>
    <name evidence="2" type="ORF">EDD18DRAFT_574511</name>
</gene>
<comment type="caution">
    <text evidence="2">The sequence shown here is derived from an EMBL/GenBank/DDBJ whole genome shotgun (WGS) entry which is preliminary data.</text>
</comment>
<reference evidence="2" key="1">
    <citation type="submission" date="2023-06" db="EMBL/GenBank/DDBJ databases">
        <authorList>
            <consortium name="Lawrence Berkeley National Laboratory"/>
            <person name="Ahrendt S."/>
            <person name="Sahu N."/>
            <person name="Indic B."/>
            <person name="Wong-Bajracharya J."/>
            <person name="Merenyi Z."/>
            <person name="Ke H.-M."/>
            <person name="Monk M."/>
            <person name="Kocsube S."/>
            <person name="Drula E."/>
            <person name="Lipzen A."/>
            <person name="Balint B."/>
            <person name="Henrissat B."/>
            <person name="Andreopoulos B."/>
            <person name="Martin F.M."/>
            <person name="Harder C.B."/>
            <person name="Rigling D."/>
            <person name="Ford K.L."/>
            <person name="Foster G.D."/>
            <person name="Pangilinan J."/>
            <person name="Papanicolaou A."/>
            <person name="Barry K."/>
            <person name="LaButti K."/>
            <person name="Viragh M."/>
            <person name="Koriabine M."/>
            <person name="Yan M."/>
            <person name="Riley R."/>
            <person name="Champramary S."/>
            <person name="Plett K.L."/>
            <person name="Tsai I.J."/>
            <person name="Slot J."/>
            <person name="Sipos G."/>
            <person name="Plett J."/>
            <person name="Nagy L.G."/>
            <person name="Grigoriev I.V."/>
        </authorList>
    </citation>
    <scope>NUCLEOTIDE SEQUENCE</scope>
    <source>
        <strain evidence="2">HWK02</strain>
    </source>
</reference>
<keyword evidence="1" id="KW-0812">Transmembrane</keyword>
<organism evidence="2 3">
    <name type="scientific">Armillaria luteobubalina</name>
    <dbReference type="NCBI Taxonomy" id="153913"/>
    <lineage>
        <taxon>Eukaryota</taxon>
        <taxon>Fungi</taxon>
        <taxon>Dikarya</taxon>
        <taxon>Basidiomycota</taxon>
        <taxon>Agaricomycotina</taxon>
        <taxon>Agaricomycetes</taxon>
        <taxon>Agaricomycetidae</taxon>
        <taxon>Agaricales</taxon>
        <taxon>Marasmiineae</taxon>
        <taxon>Physalacriaceae</taxon>
        <taxon>Armillaria</taxon>
    </lineage>
</organism>